<gene>
    <name evidence="2" type="ORF">CK203_099778</name>
</gene>
<proteinExistence type="predicted"/>
<organism evidence="2 3">
    <name type="scientific">Vitis vinifera</name>
    <name type="common">Grape</name>
    <dbReference type="NCBI Taxonomy" id="29760"/>
    <lineage>
        <taxon>Eukaryota</taxon>
        <taxon>Viridiplantae</taxon>
        <taxon>Streptophyta</taxon>
        <taxon>Embryophyta</taxon>
        <taxon>Tracheophyta</taxon>
        <taxon>Spermatophyta</taxon>
        <taxon>Magnoliopsida</taxon>
        <taxon>eudicotyledons</taxon>
        <taxon>Gunneridae</taxon>
        <taxon>Pentapetalae</taxon>
        <taxon>rosids</taxon>
        <taxon>Vitales</taxon>
        <taxon>Vitaceae</taxon>
        <taxon>Viteae</taxon>
        <taxon>Vitis</taxon>
    </lineage>
</organism>
<reference evidence="2 3" key="1">
    <citation type="journal article" date="2018" name="PLoS Genet.">
        <title>Population sequencing reveals clonal diversity and ancestral inbreeding in the grapevine cultivar Chardonnay.</title>
        <authorList>
            <person name="Roach M.J."/>
            <person name="Johnson D.L."/>
            <person name="Bohlmann J."/>
            <person name="van Vuuren H.J."/>
            <person name="Jones S.J."/>
            <person name="Pretorius I.S."/>
            <person name="Schmidt S.A."/>
            <person name="Borneman A.R."/>
        </authorList>
    </citation>
    <scope>NUCLEOTIDE SEQUENCE [LARGE SCALE GENOMIC DNA]</scope>
    <source>
        <strain evidence="3">cv. Chardonnay</strain>
        <tissue evidence="2">Leaf</tissue>
    </source>
</reference>
<dbReference type="EMBL" id="QGNW01002505">
    <property type="protein sequence ID" value="RVW18984.1"/>
    <property type="molecule type" value="Genomic_DNA"/>
</dbReference>
<protein>
    <submittedName>
        <fullName evidence="2">Uncharacterized protein</fullName>
    </submittedName>
</protein>
<keyword evidence="1" id="KW-1133">Transmembrane helix</keyword>
<evidence type="ECO:0000313" key="2">
    <source>
        <dbReference type="EMBL" id="RVW18984.1"/>
    </source>
</evidence>
<dbReference type="AlphaFoldDB" id="A0A438C6V8"/>
<dbReference type="Proteomes" id="UP000288805">
    <property type="component" value="Unassembled WGS sequence"/>
</dbReference>
<sequence>MLDRTINHPIMLDLCILVSGLFFIGKTLNFLIAVVMKKRKQLKVENVKDKPFKIICGYCCSSEDFVRDSMGCDILDLQMEKRNLSMYHAIEEFIQAQNNPTPISNSYSKQQQNCSIASSFLTFRFPFPELCHRFGVQCTIIIPEYSTACPT</sequence>
<accession>A0A438C6V8</accession>
<keyword evidence="1" id="KW-0472">Membrane</keyword>
<feature type="transmembrane region" description="Helical" evidence="1">
    <location>
        <begin position="16"/>
        <end position="36"/>
    </location>
</feature>
<keyword evidence="1" id="KW-0812">Transmembrane</keyword>
<evidence type="ECO:0000256" key="1">
    <source>
        <dbReference type="SAM" id="Phobius"/>
    </source>
</evidence>
<name>A0A438C6V8_VITVI</name>
<evidence type="ECO:0000313" key="3">
    <source>
        <dbReference type="Proteomes" id="UP000288805"/>
    </source>
</evidence>
<comment type="caution">
    <text evidence="2">The sequence shown here is derived from an EMBL/GenBank/DDBJ whole genome shotgun (WGS) entry which is preliminary data.</text>
</comment>